<name>A0A3S9SWB6_9FIRM</name>
<evidence type="ECO:0000313" key="3">
    <source>
        <dbReference type="Proteomes" id="UP000267250"/>
    </source>
</evidence>
<accession>A0A3S9SWB6</accession>
<organism evidence="2 3">
    <name type="scientific">Anoxybacter fermentans</name>
    <dbReference type="NCBI Taxonomy" id="1323375"/>
    <lineage>
        <taxon>Bacteria</taxon>
        <taxon>Bacillati</taxon>
        <taxon>Bacillota</taxon>
        <taxon>Clostridia</taxon>
        <taxon>Halanaerobiales</taxon>
        <taxon>Anoxybacter</taxon>
    </lineage>
</organism>
<keyword evidence="3" id="KW-1185">Reference proteome</keyword>
<evidence type="ECO:0008006" key="4">
    <source>
        <dbReference type="Google" id="ProtNLM"/>
    </source>
</evidence>
<dbReference type="Proteomes" id="UP000267250">
    <property type="component" value="Chromosome"/>
</dbReference>
<evidence type="ECO:0000256" key="1">
    <source>
        <dbReference type="SAM" id="Phobius"/>
    </source>
</evidence>
<keyword evidence="1" id="KW-0812">Transmembrane</keyword>
<evidence type="ECO:0000313" key="2">
    <source>
        <dbReference type="EMBL" id="AZR72568.1"/>
    </source>
</evidence>
<dbReference type="EMBL" id="CP016379">
    <property type="protein sequence ID" value="AZR72568.1"/>
    <property type="molecule type" value="Genomic_DNA"/>
</dbReference>
<dbReference type="SUPFAM" id="SSF54523">
    <property type="entry name" value="Pili subunits"/>
    <property type="match status" value="1"/>
</dbReference>
<dbReference type="AlphaFoldDB" id="A0A3S9SWB6"/>
<sequence>MSKILRSYSGFTFIEIIVAVTILSIIILTLYSLMDVGFSFWDYIDNSRWSYTDLQLAINKMEKDFRSTFFRSSSKRYPFIGNMYQVRFFTRDFDSGRVDEILYEYSPLDETLFMVKNDQRIPLLTQIKRCNFYFYHPEYHYWDNYWHSDDKKRVPLMVRIEFTFTDQDDEVYRFDFPIYIERKGISEK</sequence>
<feature type="transmembrane region" description="Helical" evidence="1">
    <location>
        <begin position="12"/>
        <end position="34"/>
    </location>
</feature>
<reference evidence="2 3" key="1">
    <citation type="submission" date="2016-07" db="EMBL/GenBank/DDBJ databases">
        <title>Genome and transcriptome analysis of iron-reducing fermentative bacteria Anoxybacter fermentans.</title>
        <authorList>
            <person name="Zeng X."/>
            <person name="Shao Z."/>
        </authorList>
    </citation>
    <scope>NUCLEOTIDE SEQUENCE [LARGE SCALE GENOMIC DNA]</scope>
    <source>
        <strain evidence="2 3">DY22613</strain>
    </source>
</reference>
<dbReference type="NCBIfam" id="TIGR02532">
    <property type="entry name" value="IV_pilin_GFxxxE"/>
    <property type="match status" value="1"/>
</dbReference>
<dbReference type="InterPro" id="IPR045584">
    <property type="entry name" value="Pilin-like"/>
</dbReference>
<dbReference type="InterPro" id="IPR012902">
    <property type="entry name" value="N_methyl_site"/>
</dbReference>
<proteinExistence type="predicted"/>
<gene>
    <name evidence="2" type="ORF">BBF96_03710</name>
</gene>
<protein>
    <recommendedName>
        <fullName evidence="4">Prepilin-type N-terminal cleavage/methylation domain-containing protein</fullName>
    </recommendedName>
</protein>
<keyword evidence="1" id="KW-1133">Transmembrane helix</keyword>
<keyword evidence="1" id="KW-0472">Membrane</keyword>
<dbReference type="RefSeq" id="WP_127015897.1">
    <property type="nucleotide sequence ID" value="NZ_CP016379.1"/>
</dbReference>
<dbReference type="Pfam" id="PF07963">
    <property type="entry name" value="N_methyl"/>
    <property type="match status" value="1"/>
</dbReference>
<dbReference type="KEGG" id="aft:BBF96_03710"/>